<reference evidence="7 8" key="1">
    <citation type="submission" date="2019-03" db="EMBL/GenBank/DDBJ databases">
        <title>Sequencing the genomes of 1000 actinobacteria strains.</title>
        <authorList>
            <person name="Klenk H.-P."/>
        </authorList>
    </citation>
    <scope>NUCLEOTIDE SEQUENCE [LARGE SCALE GENOMIC DNA]</scope>
    <source>
        <strain evidence="7 8">DSM 44969</strain>
    </source>
</reference>
<evidence type="ECO:0000256" key="1">
    <source>
        <dbReference type="ARBA" id="ARBA00004196"/>
    </source>
</evidence>
<dbReference type="Proteomes" id="UP000295560">
    <property type="component" value="Unassembled WGS sequence"/>
</dbReference>
<dbReference type="SUPFAM" id="SSF53807">
    <property type="entry name" value="Helical backbone' metal receptor"/>
    <property type="match status" value="1"/>
</dbReference>
<gene>
    <name evidence="7" type="ORF">EV378_5526</name>
</gene>
<dbReference type="Pfam" id="PF01497">
    <property type="entry name" value="Peripla_BP_2"/>
    <property type="match status" value="1"/>
</dbReference>
<comment type="subcellular location">
    <subcellularLocation>
        <location evidence="1">Cell envelope</location>
    </subcellularLocation>
</comment>
<name>A0A4R1HIB5_PSEEN</name>
<evidence type="ECO:0000259" key="6">
    <source>
        <dbReference type="PROSITE" id="PS50983"/>
    </source>
</evidence>
<evidence type="ECO:0000256" key="5">
    <source>
        <dbReference type="SAM" id="SignalP"/>
    </source>
</evidence>
<organism evidence="7 8">
    <name type="scientific">Pseudonocardia endophytica</name>
    <dbReference type="NCBI Taxonomy" id="401976"/>
    <lineage>
        <taxon>Bacteria</taxon>
        <taxon>Bacillati</taxon>
        <taxon>Actinomycetota</taxon>
        <taxon>Actinomycetes</taxon>
        <taxon>Pseudonocardiales</taxon>
        <taxon>Pseudonocardiaceae</taxon>
        <taxon>Pseudonocardia</taxon>
    </lineage>
</organism>
<dbReference type="RefSeq" id="WP_132430279.1">
    <property type="nucleotide sequence ID" value="NZ_SMFZ01000002.1"/>
</dbReference>
<keyword evidence="3" id="KW-0813">Transport</keyword>
<dbReference type="PANTHER" id="PTHR30532">
    <property type="entry name" value="IRON III DICITRATE-BINDING PERIPLASMIC PROTEIN"/>
    <property type="match status" value="1"/>
</dbReference>
<dbReference type="PROSITE" id="PS50983">
    <property type="entry name" value="FE_B12_PBP"/>
    <property type="match status" value="1"/>
</dbReference>
<accession>A0A4R1HIB5</accession>
<dbReference type="PANTHER" id="PTHR30532:SF24">
    <property type="entry name" value="FERRIC ENTEROBACTIN-BINDING PERIPLASMIC PROTEIN FEPB"/>
    <property type="match status" value="1"/>
</dbReference>
<comment type="caution">
    <text evidence="7">The sequence shown here is derived from an EMBL/GenBank/DDBJ whole genome shotgun (WGS) entry which is preliminary data.</text>
</comment>
<dbReference type="OrthoDB" id="1846031at2"/>
<proteinExistence type="inferred from homology"/>
<evidence type="ECO:0000313" key="7">
    <source>
        <dbReference type="EMBL" id="TCK21538.1"/>
    </source>
</evidence>
<feature type="chain" id="PRO_5039018651" evidence="5">
    <location>
        <begin position="19"/>
        <end position="319"/>
    </location>
</feature>
<dbReference type="EMBL" id="SMFZ01000002">
    <property type="protein sequence ID" value="TCK21538.1"/>
    <property type="molecule type" value="Genomic_DNA"/>
</dbReference>
<evidence type="ECO:0000313" key="8">
    <source>
        <dbReference type="Proteomes" id="UP000295560"/>
    </source>
</evidence>
<dbReference type="AlphaFoldDB" id="A0A4R1HIB5"/>
<dbReference type="InterPro" id="IPR002491">
    <property type="entry name" value="ABC_transptr_periplasmic_BD"/>
</dbReference>
<evidence type="ECO:0000256" key="3">
    <source>
        <dbReference type="ARBA" id="ARBA00022448"/>
    </source>
</evidence>
<evidence type="ECO:0000256" key="4">
    <source>
        <dbReference type="ARBA" id="ARBA00022729"/>
    </source>
</evidence>
<keyword evidence="8" id="KW-1185">Reference proteome</keyword>
<comment type="similarity">
    <text evidence="2">Belongs to the bacterial solute-binding protein 8 family.</text>
</comment>
<protein>
    <submittedName>
        <fullName evidence="7">Iron complex transport system substrate-binding protein</fullName>
    </submittedName>
</protein>
<evidence type="ECO:0000256" key="2">
    <source>
        <dbReference type="ARBA" id="ARBA00008814"/>
    </source>
</evidence>
<keyword evidence="4 5" id="KW-0732">Signal</keyword>
<sequence>MALAGVAVVLLLSGCGGAAPSSPSAVADDGAFPVTITHGQGTVTVPARPQRVVVLGFADAQIATALGAPVVAAARNPSNPDGNWAGVTPPLPPDVTVLDGVTPNLEAIAAAQPDLILMTTAQPTFAASYPQISAIAPTLSHLGRLLEDPGDELVRAIGRATGRTAEADALVARSDATIAAAAARHPELRGRSYAFGQYYGGQTFVVVAPDGPTAEFFGRLGMRVAPGLARLPVQQAGTAVLPPENLAALDSADVAFFGLYAPGDEQRFRSQPLARNLGVLQGDRFRVLTTDEASLLLAPNPATTEAILALVEPTLARLG</sequence>
<feature type="signal peptide" evidence="5">
    <location>
        <begin position="1"/>
        <end position="18"/>
    </location>
</feature>
<dbReference type="GO" id="GO:0030288">
    <property type="term" value="C:outer membrane-bounded periplasmic space"/>
    <property type="evidence" value="ECO:0007669"/>
    <property type="project" value="TreeGrafter"/>
</dbReference>
<feature type="domain" description="Fe/B12 periplasmic-binding" evidence="6">
    <location>
        <begin position="51"/>
        <end position="319"/>
    </location>
</feature>
<dbReference type="Gene3D" id="3.40.50.1980">
    <property type="entry name" value="Nitrogenase molybdenum iron protein domain"/>
    <property type="match status" value="2"/>
</dbReference>
<dbReference type="GO" id="GO:1901678">
    <property type="term" value="P:iron coordination entity transport"/>
    <property type="evidence" value="ECO:0007669"/>
    <property type="project" value="UniProtKB-ARBA"/>
</dbReference>
<dbReference type="InterPro" id="IPR051313">
    <property type="entry name" value="Bact_iron-sidero_bind"/>
</dbReference>